<evidence type="ECO:0000313" key="4">
    <source>
        <dbReference type="Proteomes" id="UP000492821"/>
    </source>
</evidence>
<accession>A0A7E4V816</accession>
<keyword evidence="1" id="KW-0472">Membrane</keyword>
<feature type="transmembrane region" description="Helical" evidence="1">
    <location>
        <begin position="675"/>
        <end position="695"/>
    </location>
</feature>
<feature type="domain" description="Nose resistant-to-fluoxetine protein N-terminal" evidence="3">
    <location>
        <begin position="139"/>
        <end position="301"/>
    </location>
</feature>
<keyword evidence="2" id="KW-0732">Signal</keyword>
<evidence type="ECO:0000259" key="3">
    <source>
        <dbReference type="SMART" id="SM00703"/>
    </source>
</evidence>
<dbReference type="InterPro" id="IPR002656">
    <property type="entry name" value="Acyl_transf_3_dom"/>
</dbReference>
<feature type="transmembrane region" description="Helical" evidence="1">
    <location>
        <begin position="611"/>
        <end position="631"/>
    </location>
</feature>
<feature type="transmembrane region" description="Helical" evidence="1">
    <location>
        <begin position="473"/>
        <end position="494"/>
    </location>
</feature>
<dbReference type="GO" id="GO:0016747">
    <property type="term" value="F:acyltransferase activity, transferring groups other than amino-acyl groups"/>
    <property type="evidence" value="ECO:0007669"/>
    <property type="project" value="InterPro"/>
</dbReference>
<evidence type="ECO:0000256" key="1">
    <source>
        <dbReference type="SAM" id="Phobius"/>
    </source>
</evidence>
<dbReference type="SMART" id="SM00703">
    <property type="entry name" value="NRF"/>
    <property type="match status" value="1"/>
</dbReference>
<feature type="transmembrane region" description="Helical" evidence="1">
    <location>
        <begin position="317"/>
        <end position="341"/>
    </location>
</feature>
<reference evidence="4" key="1">
    <citation type="journal article" date="2013" name="Genetics">
        <title>The draft genome and transcriptome of Panagrellus redivivus are shaped by the harsh demands of a free-living lifestyle.</title>
        <authorList>
            <person name="Srinivasan J."/>
            <person name="Dillman A.R."/>
            <person name="Macchietto M.G."/>
            <person name="Heikkinen L."/>
            <person name="Lakso M."/>
            <person name="Fracchia K.M."/>
            <person name="Antoshechkin I."/>
            <person name="Mortazavi A."/>
            <person name="Wong G."/>
            <person name="Sternberg P.W."/>
        </authorList>
    </citation>
    <scope>NUCLEOTIDE SEQUENCE [LARGE SCALE GENOMIC DNA]</scope>
    <source>
        <strain evidence="4">MT8872</strain>
    </source>
</reference>
<name>A0A7E4V816_PANRE</name>
<feature type="transmembrane region" description="Helical" evidence="1">
    <location>
        <begin position="747"/>
        <end position="772"/>
    </location>
</feature>
<proteinExistence type="predicted"/>
<dbReference type="PANTHER" id="PTHR11161">
    <property type="entry name" value="O-ACYLTRANSFERASE"/>
    <property type="match status" value="1"/>
</dbReference>
<evidence type="ECO:0000256" key="2">
    <source>
        <dbReference type="SAM" id="SignalP"/>
    </source>
</evidence>
<feature type="transmembrane region" description="Helical" evidence="1">
    <location>
        <begin position="561"/>
        <end position="580"/>
    </location>
</feature>
<protein>
    <submittedName>
        <fullName evidence="5">NRF domain-containing protein</fullName>
    </submittedName>
</protein>
<dbReference type="PANTHER" id="PTHR11161:SF65">
    <property type="entry name" value="NOSE RESISTANT TO FLUOXETINE PROTEIN 6"/>
    <property type="match status" value="1"/>
</dbReference>
<feature type="transmembrane region" description="Helical" evidence="1">
    <location>
        <begin position="532"/>
        <end position="554"/>
    </location>
</feature>
<sequence>MRGVFGLILLCSFISVSFSTDKAFHYSLSESELRDIQNYPDGADAGYDDYEDSALGDSVNSFFRESNSQLILDLDLFKQFYDEYTRVSDAASEGDVDYLKTVLEFFEPLKQNDVSAPCLADIFHFLWTTYNYANTVKAAKTCDNCNCTRDYKILFADYEWIFGVVDAMGKIPAAIGGGNNLWLGSWSTCRKISTVKNNQGQHWNGQYCMTRYYAYNKYNPLKAFTTKTNPTDVCRSNASNTFSEWAAEDKACFDMMPLLNIGLCMPDTCTDYDVQKVVEFLYKAAELSMDSKFVCNMTVTCSNDRAENKMYNNLPSMLVLTLMIGIFSLMFYGTCFHYYIVDPAGGKIEGKFSHLLMLFSIKRNTEQLMDTSVDGDQIRCLHGARFLSMCWIIFGHTYYYICTSFTTDNLIQTLRGFPKLFYNQLVVQAPLAVDSFFLLSGLLTTYIFIKKLKNGSAKLNAPVTWIAFYIRRYLRLTPVYLLLMILIVTLSTYISDGPFWRPLERNNCKNSWWVNLLYLNNFFKQDDQCMGWTWYMANDFQLHCFAPILIIALYKLENKGVILAVLMLAASCGVNLYITLIRGYPPAPLLTSTLEIIAVLDAYWTELYVKPYIRCAPYIVGCIVGYALNATRKIFPMTVLQQLVTWIIAFSLGGYSVFGLFHYTKTGEISVAWHVMYTLFGRLSFSLFLGWIIFACETGNADKINRILGHKMFMPLSRMTFCAYLLHPALLQLYYLSRNTAFHFTHAFQLFYMFSVAVFVSYGAAFLFCLVVEQPVTNFDKLIFTPKPRHRQNGIETSPNTDIELQPASRPIIRGQHNDT</sequence>
<feature type="transmembrane region" description="Helical" evidence="1">
    <location>
        <begin position="643"/>
        <end position="663"/>
    </location>
</feature>
<organism evidence="4 5">
    <name type="scientific">Panagrellus redivivus</name>
    <name type="common">Microworm</name>
    <dbReference type="NCBI Taxonomy" id="6233"/>
    <lineage>
        <taxon>Eukaryota</taxon>
        <taxon>Metazoa</taxon>
        <taxon>Ecdysozoa</taxon>
        <taxon>Nematoda</taxon>
        <taxon>Chromadorea</taxon>
        <taxon>Rhabditida</taxon>
        <taxon>Tylenchina</taxon>
        <taxon>Panagrolaimomorpha</taxon>
        <taxon>Panagrolaimoidea</taxon>
        <taxon>Panagrolaimidae</taxon>
        <taxon>Panagrellus</taxon>
    </lineage>
</organism>
<dbReference type="Proteomes" id="UP000492821">
    <property type="component" value="Unassembled WGS sequence"/>
</dbReference>
<evidence type="ECO:0000313" key="5">
    <source>
        <dbReference type="WBParaSite" id="Pan_g17685.t1"/>
    </source>
</evidence>
<dbReference type="Pfam" id="PF20146">
    <property type="entry name" value="NRF"/>
    <property type="match status" value="1"/>
</dbReference>
<feature type="chain" id="PRO_5029003601" evidence="2">
    <location>
        <begin position="20"/>
        <end position="820"/>
    </location>
</feature>
<dbReference type="WBParaSite" id="Pan_g17685.t1">
    <property type="protein sequence ID" value="Pan_g17685.t1"/>
    <property type="gene ID" value="Pan_g17685"/>
</dbReference>
<dbReference type="InterPro" id="IPR052728">
    <property type="entry name" value="O2_lipid_transport_reg"/>
</dbReference>
<feature type="signal peptide" evidence="2">
    <location>
        <begin position="1"/>
        <end position="19"/>
    </location>
</feature>
<feature type="transmembrane region" description="Helical" evidence="1">
    <location>
        <begin position="716"/>
        <end position="735"/>
    </location>
</feature>
<reference evidence="5" key="2">
    <citation type="submission" date="2020-10" db="UniProtKB">
        <authorList>
            <consortium name="WormBaseParasite"/>
        </authorList>
    </citation>
    <scope>IDENTIFICATION</scope>
</reference>
<dbReference type="AlphaFoldDB" id="A0A7E4V816"/>
<keyword evidence="1" id="KW-1133">Transmembrane helix</keyword>
<keyword evidence="4" id="KW-1185">Reference proteome</keyword>
<feature type="transmembrane region" description="Helical" evidence="1">
    <location>
        <begin position="386"/>
        <end position="406"/>
    </location>
</feature>
<keyword evidence="1" id="KW-0812">Transmembrane</keyword>
<dbReference type="InterPro" id="IPR006621">
    <property type="entry name" value="Nose-resist-to-fluoxetine_N"/>
</dbReference>
<feature type="transmembrane region" description="Helical" evidence="1">
    <location>
        <begin position="426"/>
        <end position="449"/>
    </location>
</feature>
<dbReference type="Pfam" id="PF01757">
    <property type="entry name" value="Acyl_transf_3"/>
    <property type="match status" value="1"/>
</dbReference>